<keyword evidence="8" id="KW-1185">Reference proteome</keyword>
<dbReference type="InterPro" id="IPR002125">
    <property type="entry name" value="CMP_dCMP_dom"/>
</dbReference>
<dbReference type="PANTHER" id="PTHR13857">
    <property type="entry name" value="MRNA EDITING ENZYME"/>
    <property type="match status" value="1"/>
</dbReference>
<feature type="non-terminal residue" evidence="7">
    <location>
        <position position="1"/>
    </location>
</feature>
<dbReference type="GO" id="GO:0051607">
    <property type="term" value="P:defense response to virus"/>
    <property type="evidence" value="ECO:0007669"/>
    <property type="project" value="TreeGrafter"/>
</dbReference>
<evidence type="ECO:0000259" key="6">
    <source>
        <dbReference type="PROSITE" id="PS51747"/>
    </source>
</evidence>
<keyword evidence="3" id="KW-0378">Hydrolase</keyword>
<dbReference type="Proteomes" id="UP000052978">
    <property type="component" value="Unassembled WGS sequence"/>
</dbReference>
<evidence type="ECO:0000313" key="7">
    <source>
        <dbReference type="EMBL" id="EPQ11301.1"/>
    </source>
</evidence>
<dbReference type="GO" id="GO:0003723">
    <property type="term" value="F:RNA binding"/>
    <property type="evidence" value="ECO:0007669"/>
    <property type="project" value="TreeGrafter"/>
</dbReference>
<dbReference type="GO" id="GO:0046872">
    <property type="term" value="F:metal ion binding"/>
    <property type="evidence" value="ECO:0007669"/>
    <property type="project" value="UniProtKB-KW"/>
</dbReference>
<name>S7N2R7_MYOBR</name>
<feature type="compositionally biased region" description="Gly residues" evidence="5">
    <location>
        <begin position="157"/>
        <end position="166"/>
    </location>
</feature>
<evidence type="ECO:0000256" key="1">
    <source>
        <dbReference type="ARBA" id="ARBA00001947"/>
    </source>
</evidence>
<evidence type="ECO:0000256" key="4">
    <source>
        <dbReference type="ARBA" id="ARBA00022833"/>
    </source>
</evidence>
<dbReference type="GO" id="GO:0004126">
    <property type="term" value="F:cytidine deaminase activity"/>
    <property type="evidence" value="ECO:0007669"/>
    <property type="project" value="TreeGrafter"/>
</dbReference>
<dbReference type="GO" id="GO:0070383">
    <property type="term" value="P:DNA cytosine deamination"/>
    <property type="evidence" value="ECO:0007669"/>
    <property type="project" value="TreeGrafter"/>
</dbReference>
<dbReference type="GO" id="GO:0000932">
    <property type="term" value="C:P-body"/>
    <property type="evidence" value="ECO:0007669"/>
    <property type="project" value="TreeGrafter"/>
</dbReference>
<dbReference type="PANTHER" id="PTHR13857:SF10">
    <property type="entry name" value="SINGLE-STRANDED DNA CYTOSINE DEAMINASE"/>
    <property type="match status" value="1"/>
</dbReference>
<dbReference type="GO" id="GO:0016554">
    <property type="term" value="P:cytidine to uridine editing"/>
    <property type="evidence" value="ECO:0007669"/>
    <property type="project" value="TreeGrafter"/>
</dbReference>
<comment type="cofactor">
    <cofactor evidence="1">
        <name>Zn(2+)</name>
        <dbReference type="ChEBI" id="CHEBI:29105"/>
    </cofactor>
</comment>
<sequence length="176" mass="19863">SCFLDGNNRRKRYPRAELCFLALFQSWHLNEGKQYRLTWYSSWSPYPDCVPKLVEFLGDNSNVSLRIFAAGIHSIFTGYKRELRNLRDAGAQLAIMTLEGQQELLRWELGRQGGWEMATWRWQNENPGGDACQLPAGELLGLERMESPGGESSGERWGPGKGGGGSLFHQDPGPSW</sequence>
<dbReference type="Pfam" id="PF18772">
    <property type="entry name" value="APOBEC2"/>
    <property type="match status" value="1"/>
</dbReference>
<evidence type="ECO:0000256" key="5">
    <source>
        <dbReference type="SAM" id="MobiDB-lite"/>
    </source>
</evidence>
<gene>
    <name evidence="7" type="ORF">D623_10000726</name>
</gene>
<keyword evidence="2" id="KW-0479">Metal-binding</keyword>
<evidence type="ECO:0000313" key="8">
    <source>
        <dbReference type="Proteomes" id="UP000052978"/>
    </source>
</evidence>
<accession>S7N2R7</accession>
<dbReference type="EMBL" id="KE163226">
    <property type="protein sequence ID" value="EPQ11301.1"/>
    <property type="molecule type" value="Genomic_DNA"/>
</dbReference>
<dbReference type="Gene3D" id="3.40.140.10">
    <property type="entry name" value="Cytidine Deaminase, domain 2"/>
    <property type="match status" value="1"/>
</dbReference>
<feature type="region of interest" description="Disordered" evidence="5">
    <location>
        <begin position="142"/>
        <end position="176"/>
    </location>
</feature>
<organism evidence="7 8">
    <name type="scientific">Myotis brandtii</name>
    <name type="common">Brandt's bat</name>
    <dbReference type="NCBI Taxonomy" id="109478"/>
    <lineage>
        <taxon>Eukaryota</taxon>
        <taxon>Metazoa</taxon>
        <taxon>Chordata</taxon>
        <taxon>Craniata</taxon>
        <taxon>Vertebrata</taxon>
        <taxon>Euteleostomi</taxon>
        <taxon>Mammalia</taxon>
        <taxon>Eutheria</taxon>
        <taxon>Laurasiatheria</taxon>
        <taxon>Chiroptera</taxon>
        <taxon>Yangochiroptera</taxon>
        <taxon>Vespertilionidae</taxon>
        <taxon>Myotis</taxon>
    </lineage>
</organism>
<dbReference type="GO" id="GO:0045869">
    <property type="term" value="P:negative regulation of single stranded viral RNA replication via double stranded DNA intermediate"/>
    <property type="evidence" value="ECO:0007669"/>
    <property type="project" value="TreeGrafter"/>
</dbReference>
<dbReference type="InterPro" id="IPR050610">
    <property type="entry name" value="APOBEC_Cyt_Deaminase"/>
</dbReference>
<proteinExistence type="predicted"/>
<evidence type="ECO:0000256" key="2">
    <source>
        <dbReference type="ARBA" id="ARBA00022723"/>
    </source>
</evidence>
<dbReference type="PROSITE" id="PS51747">
    <property type="entry name" value="CYT_DCMP_DEAMINASES_2"/>
    <property type="match status" value="1"/>
</dbReference>
<keyword evidence="4" id="KW-0862">Zinc</keyword>
<protein>
    <submittedName>
        <fullName evidence="7">Putative DNA dC-&gt;dU-editing enzyme APOBEC-3A</fullName>
    </submittedName>
</protein>
<feature type="domain" description="CMP/dCMP-type deaminase" evidence="6">
    <location>
        <begin position="1"/>
        <end position="93"/>
    </location>
</feature>
<dbReference type="GO" id="GO:0005634">
    <property type="term" value="C:nucleus"/>
    <property type="evidence" value="ECO:0007669"/>
    <property type="project" value="TreeGrafter"/>
</dbReference>
<reference evidence="7 8" key="1">
    <citation type="journal article" date="2013" name="Nat. Commun.">
        <title>Genome analysis reveals insights into physiology and longevity of the Brandt's bat Myotis brandtii.</title>
        <authorList>
            <person name="Seim I."/>
            <person name="Fang X."/>
            <person name="Xiong Z."/>
            <person name="Lobanov A.V."/>
            <person name="Huang Z."/>
            <person name="Ma S."/>
            <person name="Feng Y."/>
            <person name="Turanov A.A."/>
            <person name="Zhu Y."/>
            <person name="Lenz T.L."/>
            <person name="Gerashchenko M.V."/>
            <person name="Fan D."/>
            <person name="Hee Yim S."/>
            <person name="Yao X."/>
            <person name="Jordan D."/>
            <person name="Xiong Y."/>
            <person name="Ma Y."/>
            <person name="Lyapunov A.N."/>
            <person name="Chen G."/>
            <person name="Kulakova O.I."/>
            <person name="Sun Y."/>
            <person name="Lee S.G."/>
            <person name="Bronson R.T."/>
            <person name="Moskalev A.A."/>
            <person name="Sunyaev S.R."/>
            <person name="Zhang G."/>
            <person name="Krogh A."/>
            <person name="Wang J."/>
            <person name="Gladyshev V.N."/>
        </authorList>
    </citation>
    <scope>NUCLEOTIDE SEQUENCE [LARGE SCALE GENOMIC DNA]</scope>
</reference>
<dbReference type="AlphaFoldDB" id="S7N2R7"/>
<evidence type="ECO:0000256" key="3">
    <source>
        <dbReference type="ARBA" id="ARBA00022801"/>
    </source>
</evidence>